<dbReference type="InterPro" id="IPR016195">
    <property type="entry name" value="Pol/histidinol_Pase-like"/>
</dbReference>
<evidence type="ECO:0000256" key="3">
    <source>
        <dbReference type="ARBA" id="ARBA00013085"/>
    </source>
</evidence>
<dbReference type="RefSeq" id="WP_134112736.1">
    <property type="nucleotide sequence ID" value="NZ_SOBG01000003.1"/>
</dbReference>
<dbReference type="PANTHER" id="PTHR21039">
    <property type="entry name" value="HISTIDINOL PHOSPHATASE-RELATED"/>
    <property type="match status" value="1"/>
</dbReference>
<evidence type="ECO:0000256" key="4">
    <source>
        <dbReference type="ARBA" id="ARBA00022605"/>
    </source>
</evidence>
<keyword evidence="11" id="KW-1185">Reference proteome</keyword>
<organism evidence="10 11">
    <name type="scientific">Hypnocyclicus thermotrophus</name>
    <dbReference type="NCBI Taxonomy" id="1627895"/>
    <lineage>
        <taxon>Bacteria</taxon>
        <taxon>Fusobacteriati</taxon>
        <taxon>Fusobacteriota</taxon>
        <taxon>Fusobacteriia</taxon>
        <taxon>Fusobacteriales</taxon>
        <taxon>Fusobacteriaceae</taxon>
        <taxon>Hypnocyclicus</taxon>
    </lineage>
</organism>
<dbReference type="AlphaFoldDB" id="A0AA46DZ33"/>
<feature type="domain" description="Polymerase/histidinol phosphatase N-terminal" evidence="9">
    <location>
        <begin position="4"/>
        <end position="82"/>
    </location>
</feature>
<evidence type="ECO:0000256" key="1">
    <source>
        <dbReference type="ARBA" id="ARBA00004970"/>
    </source>
</evidence>
<proteinExistence type="inferred from homology"/>
<reference evidence="10 11" key="1">
    <citation type="submission" date="2019-03" db="EMBL/GenBank/DDBJ databases">
        <title>Genomic Encyclopedia of Type Strains, Phase IV (KMG-IV): sequencing the most valuable type-strain genomes for metagenomic binning, comparative biology and taxonomic classification.</title>
        <authorList>
            <person name="Goeker M."/>
        </authorList>
    </citation>
    <scope>NUCLEOTIDE SEQUENCE [LARGE SCALE GENOMIC DNA]</scope>
    <source>
        <strain evidence="10 11">DSM 100055</strain>
    </source>
</reference>
<comment type="caution">
    <text evidence="10">The sequence shown here is derived from an EMBL/GenBank/DDBJ whole genome shotgun (WGS) entry which is preliminary data.</text>
</comment>
<comment type="similarity">
    <text evidence="2 8">Belongs to the PHP hydrolase family. HisK subfamily.</text>
</comment>
<evidence type="ECO:0000256" key="2">
    <source>
        <dbReference type="ARBA" id="ARBA00009152"/>
    </source>
</evidence>
<dbReference type="SMART" id="SM00481">
    <property type="entry name" value="POLIIIAc"/>
    <property type="match status" value="1"/>
</dbReference>
<dbReference type="NCBIfam" id="TIGR01856">
    <property type="entry name" value="hisJ_fam"/>
    <property type="match status" value="1"/>
</dbReference>
<evidence type="ECO:0000256" key="5">
    <source>
        <dbReference type="ARBA" id="ARBA00022801"/>
    </source>
</evidence>
<keyword evidence="5 8" id="KW-0378">Hydrolase</keyword>
<comment type="pathway">
    <text evidence="1 8">Amino-acid biosynthesis; L-histidine biosynthesis; L-histidine from 5-phospho-alpha-D-ribose 1-diphosphate: step 8/9.</text>
</comment>
<gene>
    <name evidence="10" type="ORF">EV215_0844</name>
</gene>
<dbReference type="InterPro" id="IPR010140">
    <property type="entry name" value="Histidinol_P_phosphatase_HisJ"/>
</dbReference>
<accession>A0AA46DZ33</accession>
<dbReference type="EC" id="3.1.3.15" evidence="3 8"/>
<dbReference type="InterPro" id="IPR004013">
    <property type="entry name" value="PHP_dom"/>
</dbReference>
<protein>
    <recommendedName>
        <fullName evidence="3 8">Histidinol-phosphatase</fullName>
        <shortName evidence="8">HolPase</shortName>
        <ecNumber evidence="3 8">3.1.3.15</ecNumber>
    </recommendedName>
</protein>
<dbReference type="SUPFAM" id="SSF89550">
    <property type="entry name" value="PHP domain-like"/>
    <property type="match status" value="1"/>
</dbReference>
<dbReference type="EMBL" id="SOBG01000003">
    <property type="protein sequence ID" value="TDT71469.1"/>
    <property type="molecule type" value="Genomic_DNA"/>
</dbReference>
<dbReference type="Pfam" id="PF02811">
    <property type="entry name" value="PHP"/>
    <property type="match status" value="1"/>
</dbReference>
<keyword evidence="6 8" id="KW-0368">Histidine biosynthesis</keyword>
<evidence type="ECO:0000259" key="9">
    <source>
        <dbReference type="SMART" id="SM00481"/>
    </source>
</evidence>
<evidence type="ECO:0000313" key="11">
    <source>
        <dbReference type="Proteomes" id="UP000294678"/>
    </source>
</evidence>
<dbReference type="GO" id="GO:0000105">
    <property type="term" value="P:L-histidine biosynthetic process"/>
    <property type="evidence" value="ECO:0007669"/>
    <property type="project" value="UniProtKB-UniRule"/>
</dbReference>
<dbReference type="PANTHER" id="PTHR21039:SF0">
    <property type="entry name" value="HISTIDINOL-PHOSPHATASE"/>
    <property type="match status" value="1"/>
</dbReference>
<dbReference type="InterPro" id="IPR003141">
    <property type="entry name" value="Pol/His_phosphatase_N"/>
</dbReference>
<keyword evidence="4 8" id="KW-0028">Amino-acid biosynthesis</keyword>
<evidence type="ECO:0000256" key="8">
    <source>
        <dbReference type="RuleBase" id="RU366003"/>
    </source>
</evidence>
<evidence type="ECO:0000313" key="10">
    <source>
        <dbReference type="EMBL" id="TDT71469.1"/>
    </source>
</evidence>
<evidence type="ECO:0000256" key="6">
    <source>
        <dbReference type="ARBA" id="ARBA00023102"/>
    </source>
</evidence>
<dbReference type="GO" id="GO:0004401">
    <property type="term" value="F:histidinol-phosphatase activity"/>
    <property type="evidence" value="ECO:0007669"/>
    <property type="project" value="UniProtKB-UniRule"/>
</dbReference>
<sequence>MYIADHHVHTNWSHDGKFTMQEILEAAINKKINKIVFTDHFELLKDIEKINYNQYVIEYNKLKSKYSDKIEMGLGIEMGLLIDKLDKFDKIVKTHKFDYVLASTHRVNYISALWEEYWDEITQLEGYERYFLYMLESIKNFDNFDCYGHLDYIIRYGDFDKKGFKYKDLQDVLDEILKLLISKGKGIEINTSFRNKGFKEFHPNSEIIKRYIEFGGEIITFGTDSHSPTTLGNYAKDVYELLNNFGVNYICNFKNRKPEFIKTK</sequence>
<dbReference type="Gene3D" id="3.20.20.140">
    <property type="entry name" value="Metal-dependent hydrolases"/>
    <property type="match status" value="1"/>
</dbReference>
<name>A0AA46DZ33_9FUSO</name>
<dbReference type="Proteomes" id="UP000294678">
    <property type="component" value="Unassembled WGS sequence"/>
</dbReference>
<evidence type="ECO:0000256" key="7">
    <source>
        <dbReference type="ARBA" id="ARBA00049158"/>
    </source>
</evidence>
<comment type="catalytic activity">
    <reaction evidence="7 8">
        <text>L-histidinol phosphate + H2O = L-histidinol + phosphate</text>
        <dbReference type="Rhea" id="RHEA:14465"/>
        <dbReference type="ChEBI" id="CHEBI:15377"/>
        <dbReference type="ChEBI" id="CHEBI:43474"/>
        <dbReference type="ChEBI" id="CHEBI:57699"/>
        <dbReference type="ChEBI" id="CHEBI:57980"/>
        <dbReference type="EC" id="3.1.3.15"/>
    </reaction>
</comment>
<dbReference type="GO" id="GO:0005737">
    <property type="term" value="C:cytoplasm"/>
    <property type="evidence" value="ECO:0007669"/>
    <property type="project" value="TreeGrafter"/>
</dbReference>